<dbReference type="PROSITE" id="PS51199">
    <property type="entry name" value="SF4_HELICASE"/>
    <property type="match status" value="1"/>
</dbReference>
<dbReference type="InterPro" id="IPR027417">
    <property type="entry name" value="P-loop_NTPase"/>
</dbReference>
<keyword evidence="3" id="KW-0067">ATP-binding</keyword>
<protein>
    <submittedName>
        <fullName evidence="3">Putative helicase</fullName>
    </submittedName>
</protein>
<feature type="region of interest" description="Disordered" evidence="1">
    <location>
        <begin position="481"/>
        <end position="522"/>
    </location>
</feature>
<dbReference type="SUPFAM" id="SSF48024">
    <property type="entry name" value="N-terminal domain of DnaB helicase"/>
    <property type="match status" value="1"/>
</dbReference>
<dbReference type="PANTHER" id="PTHR30153">
    <property type="entry name" value="REPLICATIVE DNA HELICASE DNAB"/>
    <property type="match status" value="1"/>
</dbReference>
<dbReference type="GO" id="GO:0005524">
    <property type="term" value="F:ATP binding"/>
    <property type="evidence" value="ECO:0007669"/>
    <property type="project" value="InterPro"/>
</dbReference>
<gene>
    <name evidence="3" type="ORF">MM415B02217_0005</name>
</gene>
<dbReference type="PANTHER" id="PTHR30153:SF2">
    <property type="entry name" value="REPLICATIVE DNA HELICASE"/>
    <property type="match status" value="1"/>
</dbReference>
<keyword evidence="3" id="KW-0547">Nucleotide-binding</keyword>
<evidence type="ECO:0000259" key="2">
    <source>
        <dbReference type="PROSITE" id="PS51199"/>
    </source>
</evidence>
<keyword evidence="3" id="KW-0347">Helicase</keyword>
<dbReference type="AlphaFoldDB" id="A0A6M3KTS1"/>
<name>A0A6M3KTS1_9ZZZZ</name>
<dbReference type="InterPro" id="IPR016136">
    <property type="entry name" value="DNA_helicase_N/primase_C"/>
</dbReference>
<proteinExistence type="predicted"/>
<dbReference type="GO" id="GO:0006260">
    <property type="term" value="P:DNA replication"/>
    <property type="evidence" value="ECO:0007669"/>
    <property type="project" value="InterPro"/>
</dbReference>
<dbReference type="GO" id="GO:0005829">
    <property type="term" value="C:cytosol"/>
    <property type="evidence" value="ECO:0007669"/>
    <property type="project" value="TreeGrafter"/>
</dbReference>
<dbReference type="Gene3D" id="1.10.860.10">
    <property type="entry name" value="DNAb Helicase, Chain A"/>
    <property type="match status" value="1"/>
</dbReference>
<evidence type="ECO:0000313" key="3">
    <source>
        <dbReference type="EMBL" id="QJA85477.1"/>
    </source>
</evidence>
<sequence>MEESDKITDSPAMTEDEIDAIDLRTENEEDLFSNKGDTIETEDDIRIPVSYENAEEALLSMFIQDDDVAQLVIQSNLKDTHFRKRKNKLMFSNFVTVRFDKGVCNYALVADQLNKESMPDGQSVLDFVGGLPELTNIIACTPAIVDLRVAQGYIDIIFEQYRLARIQEEARKIINQKKFDESKLVDNLAKIQQVVVDATLKEHGLVPVDVLATDSYERYKDRRLHPEKYQGIKTGFYWIDKRGIITRKRLSVLGAKTTVGKSILVSNIITNILLNDFKVLLFTPELDSAEYIDRLICGLAGVEIDAYKDATIDNAEVDRIGVAKSKLVSKASNLYIEDRGSQSCSYIITSIKKHMLNHKVDVVCIDYLQTLYYFGDNTKKEITTMMERFRSFAKDNNIAFIVVSQLRRTDKAEPVIYDLKESGDIENIADSVVLLHRNSTTKLGERTKGWYRIDKNRQGGTTDNVELTFNEATLKFVETNRPEEGVDNQGTLVGGYDDDIPDEDRPTEQSVADKIRKEQGTL</sequence>
<dbReference type="InterPro" id="IPR007694">
    <property type="entry name" value="DNA_helicase_DnaB-like_C"/>
</dbReference>
<keyword evidence="3" id="KW-0378">Hydrolase</keyword>
<accession>A0A6M3KTS1</accession>
<evidence type="ECO:0000256" key="1">
    <source>
        <dbReference type="SAM" id="MobiDB-lite"/>
    </source>
</evidence>
<dbReference type="GO" id="GO:0003678">
    <property type="term" value="F:DNA helicase activity"/>
    <property type="evidence" value="ECO:0007669"/>
    <property type="project" value="InterPro"/>
</dbReference>
<dbReference type="InterPro" id="IPR036185">
    <property type="entry name" value="DNA_heli_DnaB-like_N_sf"/>
</dbReference>
<reference evidence="3" key="1">
    <citation type="submission" date="2020-03" db="EMBL/GenBank/DDBJ databases">
        <title>The deep terrestrial virosphere.</title>
        <authorList>
            <person name="Holmfeldt K."/>
            <person name="Nilsson E."/>
            <person name="Simone D."/>
            <person name="Lopez-Fernandez M."/>
            <person name="Wu X."/>
            <person name="de Brujin I."/>
            <person name="Lundin D."/>
            <person name="Andersson A."/>
            <person name="Bertilsson S."/>
            <person name="Dopson M."/>
        </authorList>
    </citation>
    <scope>NUCLEOTIDE SEQUENCE</scope>
    <source>
        <strain evidence="3">MM415B02217</strain>
    </source>
</reference>
<dbReference type="Gene3D" id="3.40.50.300">
    <property type="entry name" value="P-loop containing nucleotide triphosphate hydrolases"/>
    <property type="match status" value="1"/>
</dbReference>
<dbReference type="Pfam" id="PF03796">
    <property type="entry name" value="DnaB_C"/>
    <property type="match status" value="1"/>
</dbReference>
<dbReference type="EMBL" id="MT142577">
    <property type="protein sequence ID" value="QJA85477.1"/>
    <property type="molecule type" value="Genomic_DNA"/>
</dbReference>
<feature type="compositionally biased region" description="Basic and acidic residues" evidence="1">
    <location>
        <begin position="503"/>
        <end position="522"/>
    </location>
</feature>
<dbReference type="SUPFAM" id="SSF52540">
    <property type="entry name" value="P-loop containing nucleoside triphosphate hydrolases"/>
    <property type="match status" value="1"/>
</dbReference>
<feature type="domain" description="SF4 helicase" evidence="2">
    <location>
        <begin position="225"/>
        <end position="483"/>
    </location>
</feature>
<organism evidence="3">
    <name type="scientific">viral metagenome</name>
    <dbReference type="NCBI Taxonomy" id="1070528"/>
    <lineage>
        <taxon>unclassified sequences</taxon>
        <taxon>metagenomes</taxon>
        <taxon>organismal metagenomes</taxon>
    </lineage>
</organism>